<name>A0ABX4N5P0_9MICC</name>
<dbReference type="EMBL" id="PGEY01000001">
    <property type="protein sequence ID" value="PJJ45831.1"/>
    <property type="molecule type" value="Genomic_DNA"/>
</dbReference>
<feature type="domain" description="Protein kinase" evidence="1">
    <location>
        <begin position="1"/>
        <end position="276"/>
    </location>
</feature>
<evidence type="ECO:0000313" key="3">
    <source>
        <dbReference type="Proteomes" id="UP000229263"/>
    </source>
</evidence>
<dbReference type="Proteomes" id="UP000229263">
    <property type="component" value="Unassembled WGS sequence"/>
</dbReference>
<dbReference type="SUPFAM" id="SSF56112">
    <property type="entry name" value="Protein kinase-like (PK-like)"/>
    <property type="match status" value="1"/>
</dbReference>
<dbReference type="SMART" id="SM00220">
    <property type="entry name" value="S_TKc"/>
    <property type="match status" value="1"/>
</dbReference>
<dbReference type="PANTHER" id="PTHR44329">
    <property type="entry name" value="SERINE/THREONINE-PROTEIN KINASE TNNI3K-RELATED"/>
    <property type="match status" value="1"/>
</dbReference>
<dbReference type="InterPro" id="IPR008271">
    <property type="entry name" value="Ser/Thr_kinase_AS"/>
</dbReference>
<proteinExistence type="predicted"/>
<comment type="caution">
    <text evidence="2">The sequence shown here is derived from an EMBL/GenBank/DDBJ whole genome shotgun (WGS) entry which is preliminary data.</text>
</comment>
<dbReference type="PROSITE" id="PS00108">
    <property type="entry name" value="PROTEIN_KINASE_ST"/>
    <property type="match status" value="1"/>
</dbReference>
<dbReference type="InterPro" id="IPR051681">
    <property type="entry name" value="Ser/Thr_Kinases-Pseudokinases"/>
</dbReference>
<gene>
    <name evidence="2" type="ORF">ATK23_3131</name>
</gene>
<organism evidence="2 3">
    <name type="scientific">Glutamicibacter mysorens</name>
    <dbReference type="NCBI Taxonomy" id="257984"/>
    <lineage>
        <taxon>Bacteria</taxon>
        <taxon>Bacillati</taxon>
        <taxon>Actinomycetota</taxon>
        <taxon>Actinomycetes</taxon>
        <taxon>Micrococcales</taxon>
        <taxon>Micrococcaceae</taxon>
        <taxon>Glutamicibacter</taxon>
    </lineage>
</organism>
<dbReference type="InterPro" id="IPR011009">
    <property type="entry name" value="Kinase-like_dom_sf"/>
</dbReference>
<reference evidence="2 3" key="1">
    <citation type="submission" date="2017-11" db="EMBL/GenBank/DDBJ databases">
        <title>Sequencing the genomes of 1000 actinobacteria strains.</title>
        <authorList>
            <person name="Klenk H.-P."/>
        </authorList>
    </citation>
    <scope>NUCLEOTIDE SEQUENCE [LARGE SCALE GENOMIC DNA]</scope>
    <source>
        <strain evidence="2 3">DSM 12798</strain>
    </source>
</reference>
<accession>A0ABX4N5P0</accession>
<dbReference type="Gene3D" id="1.10.510.10">
    <property type="entry name" value="Transferase(Phosphotransferase) domain 1"/>
    <property type="match status" value="1"/>
</dbReference>
<dbReference type="InterPro" id="IPR000719">
    <property type="entry name" value="Prot_kinase_dom"/>
</dbReference>
<evidence type="ECO:0000259" key="1">
    <source>
        <dbReference type="PROSITE" id="PS50011"/>
    </source>
</evidence>
<protein>
    <submittedName>
        <fullName evidence="2">Protein kinase-like protein</fullName>
    </submittedName>
</protein>
<evidence type="ECO:0000313" key="2">
    <source>
        <dbReference type="EMBL" id="PJJ45831.1"/>
    </source>
</evidence>
<sequence>MSGVVHRLPYEAIVSMPEGINEVRLYRDEILNCEVVGKRLDLSMVDEKTLPEASTLKSISHPNVVTVRSASHVDGYVNDPTMRIIEIVTDYYPRGSITDALLRGDSFSGGEAVAIVRNALSGLRELHTKHRICHRDIKSGNILLTEPPIHSLIADLGVAGLFDLNGEVEAVNNPTLYSPPELFTTGILTAGSDLFSMGLVLRELVGGRFPYEEYTREGVINALQRGKIPLSSQDLRLPLWAPKALRRVYSKTLQSDPSKRFTSAKDMDLALSKVRIASWKQTDESSWEARKNVDDNICIRVDAKKTASGLKMSVRSNRSGKFRRFQGNPDVQVPSLESKEAQEVFDSANSCAF</sequence>
<dbReference type="PROSITE" id="PS50011">
    <property type="entry name" value="PROTEIN_KINASE_DOM"/>
    <property type="match status" value="1"/>
</dbReference>
<dbReference type="Pfam" id="PF00069">
    <property type="entry name" value="Pkinase"/>
    <property type="match status" value="1"/>
</dbReference>
<dbReference type="PANTHER" id="PTHR44329:SF214">
    <property type="entry name" value="PROTEIN KINASE DOMAIN-CONTAINING PROTEIN"/>
    <property type="match status" value="1"/>
</dbReference>
<keyword evidence="3" id="KW-1185">Reference proteome</keyword>
<dbReference type="RefSeq" id="WP_083515690.1">
    <property type="nucleotide sequence ID" value="NZ_PGEY01000001.1"/>
</dbReference>